<dbReference type="InterPro" id="IPR020843">
    <property type="entry name" value="ER"/>
</dbReference>
<sequence>MATTINKQVVLRDYVTGFANESDLVITSTTVDLRVPKGSMTALVKNLYLSCDPYMRNRMRKPDPLSPATAQSFTPGKPISGFGVSKVIDSGHSDYEEGDLLWGAVGWEEYSVITPIPNLHFKIHHTEFPLSYYTGLLGMPGMTAYVGFYEICSPKKGDTVFVSAASGAVGQLVGQFAKMMGCYVVGSAGSKEKVDLLKNKFGFDDAFNYKEEHNLVAALKRCFPEGIDIYFENVGGKMLDAVILNMRPHGRIAACGMISQYNLKNPEGIYGLSLITYKRIRIEGFNCFDYFDKYSEFLEFVVPYIREGKITYVEDVADGLESAPAALVGLFHGGSQMSSPAAPKILLAKPSVSPITGKFGRGNSDDDNASHRSRLPPVSSLNMLSDSWDFHIDRFLPFLTENTDFTVVGVIGPPGVGKSTILNAIYAFDGSSPGMLPPFSVQSDEIKAAAKHCTIGIEPRVSAERFILLDVQPVFSPSILAEIIRPDSSSSVPVLGNDSLSAELAHEIMCIQLGVLLASICHVLLVVSEGVHEDNMWHLMSTVDLLKHAIPDPSSPALSRLQISEIGPEMEFKDKLSEGNEYMATPIFVHSKLQDQDLSPKNILQLRKALAQYFESSSFRQGRNGSELVEPVSLVIPSKSSRNQHESYQLAMWKLRDQVMSSKSTSFSRPVSEREWLKNSAKIWEMVKNSPIIAEYSRALQSSGMFRR</sequence>
<dbReference type="InterPro" id="IPR013149">
    <property type="entry name" value="ADH-like_C"/>
</dbReference>
<dbReference type="GO" id="GO:0032440">
    <property type="term" value="F:2-alkenal reductase [NAD(P)H] activity"/>
    <property type="evidence" value="ECO:0007669"/>
    <property type="project" value="TreeGrafter"/>
</dbReference>
<dbReference type="AlphaFoldDB" id="A0A8S2AHT7"/>
<dbReference type="FunFam" id="3.40.50.720:FF:000121">
    <property type="entry name" value="Prostaglandin reductase 2"/>
    <property type="match status" value="1"/>
</dbReference>
<dbReference type="Proteomes" id="UP000682877">
    <property type="component" value="Chromosome 6"/>
</dbReference>
<dbReference type="Pfam" id="PF00107">
    <property type="entry name" value="ADH_zinc_N"/>
    <property type="match status" value="1"/>
</dbReference>
<reference evidence="3" key="1">
    <citation type="submission" date="2021-01" db="EMBL/GenBank/DDBJ databases">
        <authorList>
            <person name="Bezrukov I."/>
        </authorList>
    </citation>
    <scope>NUCLEOTIDE SEQUENCE</scope>
</reference>
<dbReference type="CDD" id="cd08295">
    <property type="entry name" value="double_bond_reductase_like"/>
    <property type="match status" value="1"/>
</dbReference>
<gene>
    <name evidence="3" type="ORF">AARE701A_LOCUS15438</name>
</gene>
<dbReference type="InterPro" id="IPR011032">
    <property type="entry name" value="GroES-like_sf"/>
</dbReference>
<dbReference type="InterPro" id="IPR027417">
    <property type="entry name" value="P-loop_NTPase"/>
</dbReference>
<evidence type="ECO:0000259" key="2">
    <source>
        <dbReference type="SMART" id="SM00829"/>
    </source>
</evidence>
<evidence type="ECO:0000313" key="4">
    <source>
        <dbReference type="Proteomes" id="UP000682877"/>
    </source>
</evidence>
<dbReference type="InterPro" id="IPR045010">
    <property type="entry name" value="MDR_fam"/>
</dbReference>
<dbReference type="InterPro" id="IPR041694">
    <property type="entry name" value="ADH_N_2"/>
</dbReference>
<dbReference type="InterPro" id="IPR036291">
    <property type="entry name" value="NAD(P)-bd_dom_sf"/>
</dbReference>
<keyword evidence="4" id="KW-1185">Reference proteome</keyword>
<name>A0A8S2AHT7_ARAAE</name>
<dbReference type="Pfam" id="PF16884">
    <property type="entry name" value="ADH_N_2"/>
    <property type="match status" value="1"/>
</dbReference>
<dbReference type="PANTHER" id="PTHR43205">
    <property type="entry name" value="PROSTAGLANDIN REDUCTASE"/>
    <property type="match status" value="1"/>
</dbReference>
<dbReference type="PANTHER" id="PTHR43205:SF7">
    <property type="entry name" value="PROSTAGLANDIN REDUCTASE 1"/>
    <property type="match status" value="1"/>
</dbReference>
<evidence type="ECO:0000313" key="3">
    <source>
        <dbReference type="EMBL" id="CAE6105462.1"/>
    </source>
</evidence>
<dbReference type="SUPFAM" id="SSF51735">
    <property type="entry name" value="NAD(P)-binding Rossmann-fold domains"/>
    <property type="match status" value="1"/>
</dbReference>
<dbReference type="Gene3D" id="3.40.50.720">
    <property type="entry name" value="NAD(P)-binding Rossmann-like Domain"/>
    <property type="match status" value="1"/>
</dbReference>
<accession>A0A8S2AHT7</accession>
<protein>
    <recommendedName>
        <fullName evidence="2">Enoyl reductase (ER) domain-containing protein</fullName>
    </recommendedName>
</protein>
<evidence type="ECO:0000256" key="1">
    <source>
        <dbReference type="ARBA" id="ARBA00023002"/>
    </source>
</evidence>
<proteinExistence type="predicted"/>
<dbReference type="Gene3D" id="3.90.180.10">
    <property type="entry name" value="Medium-chain alcohol dehydrogenases, catalytic domain"/>
    <property type="match status" value="1"/>
</dbReference>
<dbReference type="GO" id="GO:0006979">
    <property type="term" value="P:response to oxidative stress"/>
    <property type="evidence" value="ECO:0007669"/>
    <property type="project" value="TreeGrafter"/>
</dbReference>
<dbReference type="SUPFAM" id="SSF50129">
    <property type="entry name" value="GroES-like"/>
    <property type="match status" value="1"/>
</dbReference>
<dbReference type="SUPFAM" id="SSF52540">
    <property type="entry name" value="P-loop containing nucleoside triphosphate hydrolases"/>
    <property type="match status" value="2"/>
</dbReference>
<feature type="domain" description="Enoyl reductase (ER)" evidence="2">
    <location>
        <begin position="42"/>
        <end position="347"/>
    </location>
</feature>
<dbReference type="SMART" id="SM00829">
    <property type="entry name" value="PKS_ER"/>
    <property type="match status" value="1"/>
</dbReference>
<dbReference type="EMBL" id="LR999456">
    <property type="protein sequence ID" value="CAE6105462.1"/>
    <property type="molecule type" value="Genomic_DNA"/>
</dbReference>
<organism evidence="3 4">
    <name type="scientific">Arabidopsis arenosa</name>
    <name type="common">Sand rock-cress</name>
    <name type="synonym">Cardaminopsis arenosa</name>
    <dbReference type="NCBI Taxonomy" id="38785"/>
    <lineage>
        <taxon>Eukaryota</taxon>
        <taxon>Viridiplantae</taxon>
        <taxon>Streptophyta</taxon>
        <taxon>Embryophyta</taxon>
        <taxon>Tracheophyta</taxon>
        <taxon>Spermatophyta</taxon>
        <taxon>Magnoliopsida</taxon>
        <taxon>eudicotyledons</taxon>
        <taxon>Gunneridae</taxon>
        <taxon>Pentapetalae</taxon>
        <taxon>rosids</taxon>
        <taxon>malvids</taxon>
        <taxon>Brassicales</taxon>
        <taxon>Brassicaceae</taxon>
        <taxon>Camelineae</taxon>
        <taxon>Arabidopsis</taxon>
    </lineage>
</organism>
<keyword evidence="1" id="KW-0560">Oxidoreductase</keyword>